<feature type="domain" description="VWFA" evidence="1">
    <location>
        <begin position="88"/>
        <end position="246"/>
    </location>
</feature>
<dbReference type="SMART" id="SM00327">
    <property type="entry name" value="VWA"/>
    <property type="match status" value="1"/>
</dbReference>
<dbReference type="InParanoid" id="A0A7L4YTV1"/>
<name>A0A7L4YTV1_9ACTN</name>
<dbReference type="SUPFAM" id="SSF53300">
    <property type="entry name" value="vWA-like"/>
    <property type="match status" value="1"/>
</dbReference>
<dbReference type="InterPro" id="IPR036465">
    <property type="entry name" value="vWFA_dom_sf"/>
</dbReference>
<evidence type="ECO:0000313" key="2">
    <source>
        <dbReference type="EMBL" id="QHC02334.1"/>
    </source>
</evidence>
<dbReference type="Pfam" id="PF05762">
    <property type="entry name" value="VWA_CoxE"/>
    <property type="match status" value="1"/>
</dbReference>
<dbReference type="Gene3D" id="3.40.50.410">
    <property type="entry name" value="von Willebrand factor, type A domain"/>
    <property type="match status" value="1"/>
</dbReference>
<proteinExistence type="predicted"/>
<dbReference type="Proteomes" id="UP000463857">
    <property type="component" value="Chromosome"/>
</dbReference>
<keyword evidence="3" id="KW-1185">Reference proteome</keyword>
<accession>A0A7L4YTV1</accession>
<dbReference type="KEGG" id="eke:EK0264_07290"/>
<reference evidence="2 3" key="1">
    <citation type="journal article" date="2018" name="Int. J. Syst. Evol. Microbiol.">
        <title>Epidermidibacterium keratini gen. nov., sp. nov., a member of the family Sporichthyaceae, isolated from keratin epidermis.</title>
        <authorList>
            <person name="Lee D.G."/>
            <person name="Trujillo M.E."/>
            <person name="Kang S."/>
            <person name="Nam J.J."/>
            <person name="Kim Y.J."/>
        </authorList>
    </citation>
    <scope>NUCLEOTIDE SEQUENCE [LARGE SCALE GENOMIC DNA]</scope>
    <source>
        <strain evidence="2 3">EPI-7</strain>
    </source>
</reference>
<dbReference type="AlphaFoldDB" id="A0A7L4YTV1"/>
<dbReference type="CDD" id="cd00198">
    <property type="entry name" value="vWFA"/>
    <property type="match status" value="1"/>
</dbReference>
<protein>
    <submittedName>
        <fullName evidence="2">VWA domain-containing protein</fullName>
    </submittedName>
</protein>
<evidence type="ECO:0000259" key="1">
    <source>
        <dbReference type="SMART" id="SM00327"/>
    </source>
</evidence>
<gene>
    <name evidence="2" type="ORF">EK0264_07290</name>
</gene>
<sequence length="249" mass="26199">MALLGDMVRATDEKLRARAKELAARIVLDRARVGQPGSRGSARMRRIPADRGGDIDIDSSFEAITEAHAAGREPSLEEIWARDWAKSELAICLLLDTSGSMSGDRLTSSAITAAACAWRAPGEYAIVKFAREAEIIRPIDGRRTAGEVINDVLALRGHGVTGLAGGLKAAVDQLAGARAQRRVVVLLSDCRETDDVDPVPAASTVDELVILTPDDDVSAAEKLAQVAGGKWAALSGPSAAPALLMELLA</sequence>
<organism evidence="2 3">
    <name type="scientific">Epidermidibacterium keratini</name>
    <dbReference type="NCBI Taxonomy" id="1891644"/>
    <lineage>
        <taxon>Bacteria</taxon>
        <taxon>Bacillati</taxon>
        <taxon>Actinomycetota</taxon>
        <taxon>Actinomycetes</taxon>
        <taxon>Sporichthyales</taxon>
        <taxon>Sporichthyaceae</taxon>
        <taxon>Epidermidibacterium</taxon>
    </lineage>
</organism>
<dbReference type="InterPro" id="IPR008912">
    <property type="entry name" value="Uncharacterised_CoxE"/>
</dbReference>
<evidence type="ECO:0000313" key="3">
    <source>
        <dbReference type="Proteomes" id="UP000463857"/>
    </source>
</evidence>
<dbReference type="InterPro" id="IPR002035">
    <property type="entry name" value="VWF_A"/>
</dbReference>
<dbReference type="OrthoDB" id="3637086at2"/>
<dbReference type="EMBL" id="CP047156">
    <property type="protein sequence ID" value="QHC02334.1"/>
    <property type="molecule type" value="Genomic_DNA"/>
</dbReference>